<dbReference type="eggNOG" id="ENOG502QQ0A">
    <property type="taxonomic scope" value="Eukaryota"/>
</dbReference>
<dbReference type="EMBL" id="DS113701">
    <property type="protein sequence ID" value="EAX97768.1"/>
    <property type="molecule type" value="Genomic_DNA"/>
</dbReference>
<protein>
    <recommendedName>
        <fullName evidence="2">alanine dehydrogenase</fullName>
        <ecNumber evidence="2">1.4.1.1</ecNumber>
    </recommendedName>
</protein>
<name>A2FBD4_TRIV3</name>
<accession>A2FBD4</accession>
<dbReference type="Proteomes" id="UP000001542">
    <property type="component" value="Unassembled WGS sequence"/>
</dbReference>
<evidence type="ECO:0000313" key="6">
    <source>
        <dbReference type="EMBL" id="EAX97768.1"/>
    </source>
</evidence>
<dbReference type="Gene3D" id="3.40.50.720">
    <property type="entry name" value="NAD(P)-binding Rossmann-like Domain"/>
    <property type="match status" value="1"/>
</dbReference>
<dbReference type="GO" id="GO:0042853">
    <property type="term" value="P:L-alanine catabolic process"/>
    <property type="evidence" value="ECO:0007669"/>
    <property type="project" value="InterPro"/>
</dbReference>
<comment type="similarity">
    <text evidence="1">Belongs to the AlaDH/PNT family.</text>
</comment>
<dbReference type="PANTHER" id="PTHR42795">
    <property type="entry name" value="ALANINE DEHYDROGENASE"/>
    <property type="match status" value="1"/>
</dbReference>
<evidence type="ECO:0000256" key="3">
    <source>
        <dbReference type="ARBA" id="ARBA00023002"/>
    </source>
</evidence>
<dbReference type="EC" id="1.4.1.1" evidence="2"/>
<dbReference type="SMART" id="SM01002">
    <property type="entry name" value="AlaDh_PNT_C"/>
    <property type="match status" value="1"/>
</dbReference>
<evidence type="ECO:0000313" key="7">
    <source>
        <dbReference type="Proteomes" id="UP000001542"/>
    </source>
</evidence>
<dbReference type="InParanoid" id="A2FBD4"/>
<keyword evidence="4" id="KW-0520">NAD</keyword>
<dbReference type="AlphaFoldDB" id="A2FBD4"/>
<dbReference type="Pfam" id="PF01262">
    <property type="entry name" value="AlaDh_PNT_C"/>
    <property type="match status" value="1"/>
</dbReference>
<evidence type="ECO:0000256" key="4">
    <source>
        <dbReference type="ARBA" id="ARBA00023027"/>
    </source>
</evidence>
<evidence type="ECO:0000256" key="2">
    <source>
        <dbReference type="ARBA" id="ARBA00012897"/>
    </source>
</evidence>
<sequence>MIKSKSVALHFETVRGPDGRSLPLLVPMSQVAGRMSAQEGARFLERPQGGKGILLSGVPGVKPANVLVLGAGTVGYFAALSLAGMGATVTITDVSIPRLNQIRDYLPANVSTLYSTRYNIEQELPHADLIIGCALVPGSKAPHLISKDMLKLIRDGTVLIDVAIDQGGCFESSHPTSHTDPTFIYEGKVHYCVGNIPGAVPFTSTPALANATMPYALQIANLGWEKACRNDKGLAQGLNIVNGKVTFKGVADAFNLPFEPWA</sequence>
<dbReference type="GO" id="GO:0000286">
    <property type="term" value="F:alanine dehydrogenase activity"/>
    <property type="evidence" value="ECO:0000318"/>
    <property type="project" value="GO_Central"/>
</dbReference>
<dbReference type="FunFam" id="3.40.50.720:FF:000049">
    <property type="entry name" value="Alanine dehydrogenase"/>
    <property type="match status" value="1"/>
</dbReference>
<dbReference type="SUPFAM" id="SSF52283">
    <property type="entry name" value="Formate/glycerate dehydrogenase catalytic domain-like"/>
    <property type="match status" value="1"/>
</dbReference>
<dbReference type="GO" id="GO:0006524">
    <property type="term" value="P:alanine catabolic process"/>
    <property type="evidence" value="ECO:0000318"/>
    <property type="project" value="GO_Central"/>
</dbReference>
<gene>
    <name evidence="6" type="ORF">TVAG_235800</name>
</gene>
<dbReference type="SUPFAM" id="SSF51735">
    <property type="entry name" value="NAD(P)-binding Rossmann-fold domains"/>
    <property type="match status" value="1"/>
</dbReference>
<evidence type="ECO:0000256" key="1">
    <source>
        <dbReference type="ARBA" id="ARBA00005689"/>
    </source>
</evidence>
<dbReference type="CDD" id="cd05305">
    <property type="entry name" value="L-AlaDH"/>
    <property type="match status" value="1"/>
</dbReference>
<dbReference type="InterPro" id="IPR007698">
    <property type="entry name" value="AlaDH/PNT_NAD(H)-bd"/>
</dbReference>
<feature type="domain" description="Alanine dehydrogenase/pyridine nucleotide transhydrogenase NAD(H)-binding" evidence="5">
    <location>
        <begin position="44"/>
        <end position="192"/>
    </location>
</feature>
<keyword evidence="3" id="KW-0560">Oxidoreductase</keyword>
<dbReference type="OrthoDB" id="37244at2759"/>
<reference evidence="6" key="2">
    <citation type="journal article" date="2007" name="Science">
        <title>Draft genome sequence of the sexually transmitted pathogen Trichomonas vaginalis.</title>
        <authorList>
            <person name="Carlton J.M."/>
            <person name="Hirt R.P."/>
            <person name="Silva J.C."/>
            <person name="Delcher A.L."/>
            <person name="Schatz M."/>
            <person name="Zhao Q."/>
            <person name="Wortman J.R."/>
            <person name="Bidwell S.L."/>
            <person name="Alsmark U.C.M."/>
            <person name="Besteiro S."/>
            <person name="Sicheritz-Ponten T."/>
            <person name="Noel C.J."/>
            <person name="Dacks J.B."/>
            <person name="Foster P.G."/>
            <person name="Simillion C."/>
            <person name="Van de Peer Y."/>
            <person name="Miranda-Saavedra D."/>
            <person name="Barton G.J."/>
            <person name="Westrop G.D."/>
            <person name="Mueller S."/>
            <person name="Dessi D."/>
            <person name="Fiori P.L."/>
            <person name="Ren Q."/>
            <person name="Paulsen I."/>
            <person name="Zhang H."/>
            <person name="Bastida-Corcuera F.D."/>
            <person name="Simoes-Barbosa A."/>
            <person name="Brown M.T."/>
            <person name="Hayes R.D."/>
            <person name="Mukherjee M."/>
            <person name="Okumura C.Y."/>
            <person name="Schneider R."/>
            <person name="Smith A.J."/>
            <person name="Vanacova S."/>
            <person name="Villalvazo M."/>
            <person name="Haas B.J."/>
            <person name="Pertea M."/>
            <person name="Feldblyum T.V."/>
            <person name="Utterback T.R."/>
            <person name="Shu C.L."/>
            <person name="Osoegawa K."/>
            <person name="de Jong P.J."/>
            <person name="Hrdy I."/>
            <person name="Horvathova L."/>
            <person name="Zubacova Z."/>
            <person name="Dolezal P."/>
            <person name="Malik S.B."/>
            <person name="Logsdon J.M. Jr."/>
            <person name="Henze K."/>
            <person name="Gupta A."/>
            <person name="Wang C.C."/>
            <person name="Dunne R.L."/>
            <person name="Upcroft J.A."/>
            <person name="Upcroft P."/>
            <person name="White O."/>
            <person name="Salzberg S.L."/>
            <person name="Tang P."/>
            <person name="Chiu C.-H."/>
            <person name="Lee Y.-S."/>
            <person name="Embley T.M."/>
            <person name="Coombs G.H."/>
            <person name="Mottram J.C."/>
            <person name="Tachezy J."/>
            <person name="Fraser-Liggett C.M."/>
            <person name="Johnson P.J."/>
        </authorList>
    </citation>
    <scope>NUCLEOTIDE SEQUENCE [LARGE SCALE GENOMIC DNA]</scope>
    <source>
        <strain evidence="6">G3</strain>
    </source>
</reference>
<dbReference type="InterPro" id="IPR008141">
    <property type="entry name" value="Ala_DH"/>
</dbReference>
<dbReference type="PANTHER" id="PTHR42795:SF1">
    <property type="entry name" value="ALANINE DEHYDROGENASE"/>
    <property type="match status" value="1"/>
</dbReference>
<dbReference type="InterPro" id="IPR036291">
    <property type="entry name" value="NAD(P)-bd_dom_sf"/>
</dbReference>
<dbReference type="KEGG" id="tva:4755556"/>
<evidence type="ECO:0000259" key="5">
    <source>
        <dbReference type="SMART" id="SM01002"/>
    </source>
</evidence>
<dbReference type="VEuPathDB" id="TrichDB:TVAG_445130"/>
<keyword evidence="7" id="KW-1185">Reference proteome</keyword>
<reference evidence="6" key="1">
    <citation type="submission" date="2006-10" db="EMBL/GenBank/DDBJ databases">
        <authorList>
            <person name="Amadeo P."/>
            <person name="Zhao Q."/>
            <person name="Wortman J."/>
            <person name="Fraser-Liggett C."/>
            <person name="Carlton J."/>
        </authorList>
    </citation>
    <scope>NUCLEOTIDE SEQUENCE</scope>
    <source>
        <strain evidence="6">G3</strain>
    </source>
</reference>
<dbReference type="VEuPathDB" id="TrichDB:TVAGG3_0837310"/>
<proteinExistence type="inferred from homology"/>
<organism evidence="6 7">
    <name type="scientific">Trichomonas vaginalis (strain ATCC PRA-98 / G3)</name>
    <dbReference type="NCBI Taxonomy" id="412133"/>
    <lineage>
        <taxon>Eukaryota</taxon>
        <taxon>Metamonada</taxon>
        <taxon>Parabasalia</taxon>
        <taxon>Trichomonadida</taxon>
        <taxon>Trichomonadidae</taxon>
        <taxon>Trichomonas</taxon>
    </lineage>
</organism>